<feature type="transmembrane region" description="Helical" evidence="10">
    <location>
        <begin position="53"/>
        <end position="73"/>
    </location>
</feature>
<keyword evidence="7" id="KW-0406">Ion transport</keyword>
<sequence length="309" mass="33654">MSSDFQANNHSSHHLTSYAKWVRLASTAAITVAVLLVIIKAACWLYTGSAALLASLLDSVIDALASAINFFALRWATKPPDAKHRFGHGKAEAIAALVQSGFICGSALLLAMHGIDRMINPTIVTNLPVGMAAMGIAMVMTIALVAFQTLVISKTDSTAIRADRLHYQSDILMNLAILASLALTWYGWQAADAWFALAIACYMMFSVVAIARHAFSHLMDSELSADERQKIIDTINSKSTVRGFHDLRTRQSAGTRFVQMHIELDGHLPLTEAHAICHQLELDIEALFDHADVIIHQDVAQPTPSTQPN</sequence>
<feature type="transmembrane region" description="Helical" evidence="10">
    <location>
        <begin position="194"/>
        <end position="215"/>
    </location>
</feature>
<keyword evidence="4" id="KW-1003">Cell membrane</keyword>
<dbReference type="RefSeq" id="WP_220104892.1">
    <property type="nucleotide sequence ID" value="NZ_JAHZSS010000020.1"/>
</dbReference>
<dbReference type="InterPro" id="IPR050291">
    <property type="entry name" value="CDF_Transporter"/>
</dbReference>
<keyword evidence="6 10" id="KW-0812">Transmembrane</keyword>
<evidence type="ECO:0000256" key="6">
    <source>
        <dbReference type="ARBA" id="ARBA00022692"/>
    </source>
</evidence>
<evidence type="ECO:0000313" key="14">
    <source>
        <dbReference type="Proteomes" id="UP001166251"/>
    </source>
</evidence>
<evidence type="ECO:0000256" key="5">
    <source>
        <dbReference type="ARBA" id="ARBA00022496"/>
    </source>
</evidence>
<dbReference type="Gene3D" id="1.20.1510.10">
    <property type="entry name" value="Cation efflux protein transmembrane domain"/>
    <property type="match status" value="1"/>
</dbReference>
<dbReference type="Proteomes" id="UP001166251">
    <property type="component" value="Unassembled WGS sequence"/>
</dbReference>
<dbReference type="NCBIfam" id="TIGR01297">
    <property type="entry name" value="CDF"/>
    <property type="match status" value="1"/>
</dbReference>
<evidence type="ECO:0000256" key="7">
    <source>
        <dbReference type="ARBA" id="ARBA00022906"/>
    </source>
</evidence>
<dbReference type="InterPro" id="IPR058533">
    <property type="entry name" value="Cation_efflux_TM"/>
</dbReference>
<keyword evidence="14" id="KW-1185">Reference proteome</keyword>
<evidence type="ECO:0000313" key="13">
    <source>
        <dbReference type="EMBL" id="MBW8192269.1"/>
    </source>
</evidence>
<protein>
    <submittedName>
        <fullName evidence="13">Cation diffusion facilitator family transporter</fullName>
    </submittedName>
</protein>
<feature type="transmembrane region" description="Helical" evidence="10">
    <location>
        <begin position="171"/>
        <end position="188"/>
    </location>
</feature>
<feature type="transmembrane region" description="Helical" evidence="10">
    <location>
        <begin position="21"/>
        <end position="47"/>
    </location>
</feature>
<evidence type="ECO:0000259" key="11">
    <source>
        <dbReference type="Pfam" id="PF01545"/>
    </source>
</evidence>
<keyword evidence="5" id="KW-0410">Iron transport</keyword>
<reference evidence="13" key="1">
    <citation type="submission" date="2021-07" db="EMBL/GenBank/DDBJ databases">
        <title>Neiella marina sp. nov., isolated from the intestinal content of sea cucumber Apostichopus japonicus.</title>
        <authorList>
            <person name="Bai X."/>
        </authorList>
    </citation>
    <scope>NUCLEOTIDE SEQUENCE</scope>
    <source>
        <strain evidence="13">126</strain>
    </source>
</reference>
<dbReference type="InterPro" id="IPR002524">
    <property type="entry name" value="Cation_efflux"/>
</dbReference>
<organism evidence="13 14">
    <name type="scientific">Neiella holothuriorum</name>
    <dbReference type="NCBI Taxonomy" id="2870530"/>
    <lineage>
        <taxon>Bacteria</taxon>
        <taxon>Pseudomonadati</taxon>
        <taxon>Pseudomonadota</taxon>
        <taxon>Gammaproteobacteria</taxon>
        <taxon>Alteromonadales</taxon>
        <taxon>Echinimonadaceae</taxon>
        <taxon>Neiella</taxon>
    </lineage>
</organism>
<keyword evidence="9 10" id="KW-0472">Membrane</keyword>
<dbReference type="PANTHER" id="PTHR43840">
    <property type="entry name" value="MITOCHONDRIAL METAL TRANSPORTER 1-RELATED"/>
    <property type="match status" value="1"/>
</dbReference>
<proteinExistence type="inferred from homology"/>
<dbReference type="InterPro" id="IPR027469">
    <property type="entry name" value="Cation_efflux_TMD_sf"/>
</dbReference>
<keyword evidence="8 10" id="KW-1133">Transmembrane helix</keyword>
<evidence type="ECO:0000256" key="8">
    <source>
        <dbReference type="ARBA" id="ARBA00022989"/>
    </source>
</evidence>
<evidence type="ECO:0000256" key="10">
    <source>
        <dbReference type="SAM" id="Phobius"/>
    </source>
</evidence>
<comment type="subcellular location">
    <subcellularLocation>
        <location evidence="1">Membrane</location>
        <topology evidence="1">Multi-pass membrane protein</topology>
    </subcellularLocation>
</comment>
<comment type="similarity">
    <text evidence="2">Belongs to the cation diffusion facilitator (CDF) transporter (TC 2.A.4) family. FieF subfamily.</text>
</comment>
<accession>A0ABS7EJ61</accession>
<dbReference type="Gene3D" id="3.30.70.1350">
    <property type="entry name" value="Cation efflux protein, cytoplasmic domain"/>
    <property type="match status" value="1"/>
</dbReference>
<dbReference type="InterPro" id="IPR027470">
    <property type="entry name" value="Cation_efflux_CTD"/>
</dbReference>
<keyword evidence="7" id="KW-0862">Zinc</keyword>
<feature type="domain" description="Cation efflux protein transmembrane" evidence="11">
    <location>
        <begin position="27"/>
        <end position="219"/>
    </location>
</feature>
<evidence type="ECO:0000256" key="2">
    <source>
        <dbReference type="ARBA" id="ARBA00010212"/>
    </source>
</evidence>
<dbReference type="Pfam" id="PF16916">
    <property type="entry name" value="ZT_dimer"/>
    <property type="match status" value="1"/>
</dbReference>
<feature type="transmembrane region" description="Helical" evidence="10">
    <location>
        <begin position="94"/>
        <end position="115"/>
    </location>
</feature>
<dbReference type="SUPFAM" id="SSF160240">
    <property type="entry name" value="Cation efflux protein cytoplasmic domain-like"/>
    <property type="match status" value="1"/>
</dbReference>
<feature type="transmembrane region" description="Helical" evidence="10">
    <location>
        <begin position="127"/>
        <end position="151"/>
    </location>
</feature>
<evidence type="ECO:0000256" key="3">
    <source>
        <dbReference type="ARBA" id="ARBA00022448"/>
    </source>
</evidence>
<dbReference type="EMBL" id="JAHZSS010000020">
    <property type="protein sequence ID" value="MBW8192269.1"/>
    <property type="molecule type" value="Genomic_DNA"/>
</dbReference>
<evidence type="ECO:0000256" key="4">
    <source>
        <dbReference type="ARBA" id="ARBA00022475"/>
    </source>
</evidence>
<evidence type="ECO:0000256" key="1">
    <source>
        <dbReference type="ARBA" id="ARBA00004141"/>
    </source>
</evidence>
<keyword evidence="5" id="KW-0408">Iron</keyword>
<keyword evidence="7" id="KW-0864">Zinc transport</keyword>
<evidence type="ECO:0000259" key="12">
    <source>
        <dbReference type="Pfam" id="PF16916"/>
    </source>
</evidence>
<comment type="caution">
    <text evidence="13">The sequence shown here is derived from an EMBL/GenBank/DDBJ whole genome shotgun (WGS) entry which is preliminary data.</text>
</comment>
<evidence type="ECO:0000256" key="9">
    <source>
        <dbReference type="ARBA" id="ARBA00023136"/>
    </source>
</evidence>
<feature type="domain" description="Cation efflux protein cytoplasmic" evidence="12">
    <location>
        <begin position="224"/>
        <end position="298"/>
    </location>
</feature>
<dbReference type="PANTHER" id="PTHR43840:SF41">
    <property type="entry name" value="CATION-EFFLUX PUMP FIEF"/>
    <property type="match status" value="1"/>
</dbReference>
<dbReference type="InterPro" id="IPR036837">
    <property type="entry name" value="Cation_efflux_CTD_sf"/>
</dbReference>
<gene>
    <name evidence="13" type="ORF">K0504_14625</name>
</gene>
<name>A0ABS7EJ61_9GAMM</name>
<keyword evidence="3" id="KW-0813">Transport</keyword>
<dbReference type="SUPFAM" id="SSF161111">
    <property type="entry name" value="Cation efflux protein transmembrane domain-like"/>
    <property type="match status" value="1"/>
</dbReference>
<dbReference type="Pfam" id="PF01545">
    <property type="entry name" value="Cation_efflux"/>
    <property type="match status" value="1"/>
</dbReference>